<proteinExistence type="predicted"/>
<evidence type="ECO:0000313" key="2">
    <source>
        <dbReference type="Proteomes" id="UP000006073"/>
    </source>
</evidence>
<name>S2DD29_INDAL</name>
<accession>S2DD29</accession>
<reference evidence="1 2" key="1">
    <citation type="journal article" date="2013" name="Genome Announc.">
        <title>Draft Genome Sequence of Indibacter alkaliphilus Strain LW1T, Isolated from Lonar Lake, a Haloalkaline Lake in the Buldana District of Maharashtra, India.</title>
        <authorList>
            <person name="Singh A."/>
            <person name="Kumar Jangir P."/>
            <person name="Sharma R."/>
            <person name="Singh A."/>
            <person name="Kumar Pinnaka A."/>
            <person name="Shivaji S."/>
        </authorList>
    </citation>
    <scope>NUCLEOTIDE SEQUENCE [LARGE SCALE GENOMIC DNA]</scope>
    <source>
        <strain evidence="2">CCUG 57479 / KCTC 22604 / LW1</strain>
    </source>
</reference>
<protein>
    <submittedName>
        <fullName evidence="1">Uncharacterized protein</fullName>
    </submittedName>
</protein>
<gene>
    <name evidence="1" type="ORF">A33Q_1970</name>
</gene>
<sequence>MIPSQKNGLLLESGLEFKGEFYALRRMLASVNQITELN</sequence>
<dbReference type="AlphaFoldDB" id="S2DD29"/>
<dbReference type="Proteomes" id="UP000006073">
    <property type="component" value="Unassembled WGS sequence"/>
</dbReference>
<dbReference type="STRING" id="1189612.A33Q_1970"/>
<organism evidence="1 2">
    <name type="scientific">Indibacter alkaliphilus (strain CCUG 57479 / KCTC 22604 / LW1)</name>
    <dbReference type="NCBI Taxonomy" id="1189612"/>
    <lineage>
        <taxon>Bacteria</taxon>
        <taxon>Pseudomonadati</taxon>
        <taxon>Bacteroidota</taxon>
        <taxon>Cytophagia</taxon>
        <taxon>Cytophagales</taxon>
        <taxon>Cyclobacteriaceae</taxon>
    </lineage>
</organism>
<comment type="caution">
    <text evidence="1">The sequence shown here is derived from an EMBL/GenBank/DDBJ whole genome shotgun (WGS) entry which is preliminary data.</text>
</comment>
<evidence type="ECO:0000313" key="1">
    <source>
        <dbReference type="EMBL" id="EOZ97052.1"/>
    </source>
</evidence>
<keyword evidence="2" id="KW-1185">Reference proteome</keyword>
<dbReference type="EMBL" id="ALWO02000031">
    <property type="protein sequence ID" value="EOZ97052.1"/>
    <property type="molecule type" value="Genomic_DNA"/>
</dbReference>